<dbReference type="InterPro" id="IPR026444">
    <property type="entry name" value="Secre_tail"/>
</dbReference>
<name>A0A2W1N1D1_9FLAO</name>
<dbReference type="EMBL" id="QKSB01000006">
    <property type="protein sequence ID" value="PZE16741.1"/>
    <property type="molecule type" value="Genomic_DNA"/>
</dbReference>
<evidence type="ECO:0000256" key="1">
    <source>
        <dbReference type="ARBA" id="ARBA00022729"/>
    </source>
</evidence>
<dbReference type="Proteomes" id="UP000249248">
    <property type="component" value="Unassembled WGS sequence"/>
</dbReference>
<evidence type="ECO:0000313" key="4">
    <source>
        <dbReference type="EMBL" id="PZE16741.1"/>
    </source>
</evidence>
<evidence type="ECO:0000313" key="5">
    <source>
        <dbReference type="Proteomes" id="UP000249248"/>
    </source>
</evidence>
<gene>
    <name evidence="4" type="ORF">DNU06_10800</name>
</gene>
<proteinExistence type="predicted"/>
<accession>A0A2W1N1D1</accession>
<dbReference type="Pfam" id="PF18962">
    <property type="entry name" value="Por_Secre_tail"/>
    <property type="match status" value="1"/>
</dbReference>
<dbReference type="InterPro" id="IPR015915">
    <property type="entry name" value="Kelch-typ_b-propeller"/>
</dbReference>
<feature type="domain" description="Secretion system C-terminal sorting" evidence="3">
    <location>
        <begin position="369"/>
        <end position="439"/>
    </location>
</feature>
<dbReference type="AlphaFoldDB" id="A0A2W1N1D1"/>
<protein>
    <recommendedName>
        <fullName evidence="3">Secretion system C-terminal sorting domain-containing protein</fullName>
    </recommendedName>
</protein>
<dbReference type="NCBIfam" id="TIGR04183">
    <property type="entry name" value="Por_Secre_tail"/>
    <property type="match status" value="1"/>
</dbReference>
<organism evidence="4 5">
    <name type="scientific">Putridiphycobacter roseus</name>
    <dbReference type="NCBI Taxonomy" id="2219161"/>
    <lineage>
        <taxon>Bacteria</taxon>
        <taxon>Pseudomonadati</taxon>
        <taxon>Bacteroidota</taxon>
        <taxon>Flavobacteriia</taxon>
        <taxon>Flavobacteriales</taxon>
        <taxon>Crocinitomicaceae</taxon>
        <taxon>Putridiphycobacter</taxon>
    </lineage>
</organism>
<comment type="caution">
    <text evidence="4">The sequence shown here is derived from an EMBL/GenBank/DDBJ whole genome shotgun (WGS) entry which is preliminary data.</text>
</comment>
<keyword evidence="5" id="KW-1185">Reference proteome</keyword>
<feature type="chain" id="PRO_5016094887" description="Secretion system C-terminal sorting domain-containing protein" evidence="2">
    <location>
        <begin position="24"/>
        <end position="442"/>
    </location>
</feature>
<evidence type="ECO:0000256" key="2">
    <source>
        <dbReference type="SAM" id="SignalP"/>
    </source>
</evidence>
<keyword evidence="1 2" id="KW-0732">Signal</keyword>
<sequence length="442" mass="48340">MSWMRLRLVVLVLTIASTKVVQSQVVANVVGQLPFPVANNAVCEGFLGNVPYMFSFAGIDSTKSQVGIHLKSFRYNTVDNTSMTLPNLPDTMGKIGCAANRIGNIIYITGGYYVLPNLNEVSSNKMHRFDINANAFLSDGPNLPEATDDHVQVVWRDSLLILITGWQNSGNISNVQIFDPSLNTWQVGTPVPSNNLYRSFGSSGVVLNNTIYYFGGASSGAGFNAQNVLRKGVIDHLNPTQITWTNSTLFPTQVTKYRSAATTVGHSIHWIGGSQTTYNYDGIAYNGSGGVTSSNSVMYTNTNLGPWTVVSLPEVPMDLRGIANTSETVKYIAGGMIGNQEVTNNVYRLTWDPVLNIAEGVEEYHDINIYPNPMSSEFTIHFGVINAAVAYTIFTMDGKVLKSGSVKSENETIGMHEFQKGSYLVVLKLEDGSIYHQNIIKR</sequence>
<dbReference type="Gene3D" id="2.120.10.80">
    <property type="entry name" value="Kelch-type beta propeller"/>
    <property type="match status" value="1"/>
</dbReference>
<dbReference type="OrthoDB" id="9769308at2"/>
<dbReference type="SUPFAM" id="SSF117281">
    <property type="entry name" value="Kelch motif"/>
    <property type="match status" value="1"/>
</dbReference>
<reference evidence="4 5" key="1">
    <citation type="submission" date="2018-06" db="EMBL/GenBank/DDBJ databases">
        <title>The draft genome sequence of Crocinitomix sp. SM1701.</title>
        <authorList>
            <person name="Zhang X."/>
        </authorList>
    </citation>
    <scope>NUCLEOTIDE SEQUENCE [LARGE SCALE GENOMIC DNA]</scope>
    <source>
        <strain evidence="4 5">SM1701</strain>
    </source>
</reference>
<evidence type="ECO:0000259" key="3">
    <source>
        <dbReference type="Pfam" id="PF18962"/>
    </source>
</evidence>
<dbReference type="RefSeq" id="WP_111063350.1">
    <property type="nucleotide sequence ID" value="NZ_JBHUCU010000007.1"/>
</dbReference>
<dbReference type="PANTHER" id="PTHR45632">
    <property type="entry name" value="LD33804P"/>
    <property type="match status" value="1"/>
</dbReference>
<feature type="signal peptide" evidence="2">
    <location>
        <begin position="1"/>
        <end position="23"/>
    </location>
</feature>